<protein>
    <submittedName>
        <fullName evidence="1">Uncharacterized protein</fullName>
    </submittedName>
</protein>
<sequence length="49" mass="5546">MRSLTPEQEAELREIAKRAGVLLCWFRAEEVCIDPANGTEQGRSDANQR</sequence>
<dbReference type="EMBL" id="VSSQ01038806">
    <property type="protein sequence ID" value="MPM91797.1"/>
    <property type="molecule type" value="Genomic_DNA"/>
</dbReference>
<gene>
    <name evidence="1" type="ORF">SDC9_138931</name>
</gene>
<reference evidence="1" key="1">
    <citation type="submission" date="2019-08" db="EMBL/GenBank/DDBJ databases">
        <authorList>
            <person name="Kucharzyk K."/>
            <person name="Murdoch R.W."/>
            <person name="Higgins S."/>
            <person name="Loffler F."/>
        </authorList>
    </citation>
    <scope>NUCLEOTIDE SEQUENCE</scope>
</reference>
<comment type="caution">
    <text evidence="1">The sequence shown here is derived from an EMBL/GenBank/DDBJ whole genome shotgun (WGS) entry which is preliminary data.</text>
</comment>
<organism evidence="1">
    <name type="scientific">bioreactor metagenome</name>
    <dbReference type="NCBI Taxonomy" id="1076179"/>
    <lineage>
        <taxon>unclassified sequences</taxon>
        <taxon>metagenomes</taxon>
        <taxon>ecological metagenomes</taxon>
    </lineage>
</organism>
<name>A0A645DR40_9ZZZZ</name>
<dbReference type="AlphaFoldDB" id="A0A645DR40"/>
<proteinExistence type="predicted"/>
<accession>A0A645DR40</accession>
<evidence type="ECO:0000313" key="1">
    <source>
        <dbReference type="EMBL" id="MPM91797.1"/>
    </source>
</evidence>